<dbReference type="EC" id="1.2.1.88" evidence="2"/>
<dbReference type="Pfam" id="PF01619">
    <property type="entry name" value="Pro_dh"/>
    <property type="match status" value="1"/>
</dbReference>
<comment type="pathway">
    <text evidence="1">Amino-acid degradation; L-proline degradation into L-glutamate; L-glutamate from L-proline: step 2/2.</text>
</comment>
<dbReference type="SUPFAM" id="SSF51730">
    <property type="entry name" value="FAD-linked oxidoreductase"/>
    <property type="match status" value="1"/>
</dbReference>
<dbReference type="InterPro" id="IPR002872">
    <property type="entry name" value="Proline_DH_dom"/>
</dbReference>
<dbReference type="AlphaFoldDB" id="A0A6B3LDU8"/>
<dbReference type="PANTHER" id="PTHR42862:SF1">
    <property type="entry name" value="DELTA-1-PYRROLINE-5-CARBOXYLATE DEHYDROGENASE 2, ISOFORM A-RELATED"/>
    <property type="match status" value="1"/>
</dbReference>
<proteinExistence type="predicted"/>
<dbReference type="InterPro" id="IPR025703">
    <property type="entry name" value="Bifunct_PutA"/>
</dbReference>
<dbReference type="InterPro" id="IPR016160">
    <property type="entry name" value="Ald_DH_CS_CYS"/>
</dbReference>
<dbReference type="Pfam" id="PF00171">
    <property type="entry name" value="Aldedh"/>
    <property type="match status" value="1"/>
</dbReference>
<dbReference type="Gene3D" id="3.40.309.10">
    <property type="entry name" value="Aldehyde Dehydrogenase, Chain A, domain 2"/>
    <property type="match status" value="1"/>
</dbReference>
<dbReference type="Gene3D" id="3.40.605.10">
    <property type="entry name" value="Aldehyde Dehydrogenase, Chain A, domain 1"/>
    <property type="match status" value="1"/>
</dbReference>
<evidence type="ECO:0000313" key="9">
    <source>
        <dbReference type="Proteomes" id="UP000475117"/>
    </source>
</evidence>
<dbReference type="InterPro" id="IPR050485">
    <property type="entry name" value="Proline_metab_enzyme"/>
</dbReference>
<keyword evidence="4" id="KW-0520">NAD</keyword>
<keyword evidence="9" id="KW-1185">Reference proteome</keyword>
<gene>
    <name evidence="8" type="ORF">G3M56_011350</name>
</gene>
<evidence type="ECO:0000256" key="2">
    <source>
        <dbReference type="ARBA" id="ARBA00012884"/>
    </source>
</evidence>
<dbReference type="GO" id="GO:0010133">
    <property type="term" value="P:L-proline catabolic process to L-glutamate"/>
    <property type="evidence" value="ECO:0007669"/>
    <property type="project" value="InterPro"/>
</dbReference>
<protein>
    <recommendedName>
        <fullName evidence="2">L-glutamate gamma-semialdehyde dehydrogenase</fullName>
        <ecNumber evidence="2">1.2.1.88</ecNumber>
    </recommendedName>
</protein>
<keyword evidence="3" id="KW-0560">Oxidoreductase</keyword>
<dbReference type="RefSeq" id="WP_164365065.1">
    <property type="nucleotide sequence ID" value="NZ_CP066776.1"/>
</dbReference>
<feature type="domain" description="Aldehyde dehydrogenase" evidence="6">
    <location>
        <begin position="551"/>
        <end position="977"/>
    </location>
</feature>
<evidence type="ECO:0000256" key="3">
    <source>
        <dbReference type="ARBA" id="ARBA00023002"/>
    </source>
</evidence>
<dbReference type="GO" id="GO:0009898">
    <property type="term" value="C:cytoplasmic side of plasma membrane"/>
    <property type="evidence" value="ECO:0007669"/>
    <property type="project" value="TreeGrafter"/>
</dbReference>
<dbReference type="InterPro" id="IPR016161">
    <property type="entry name" value="Ald_DH/histidinol_DH"/>
</dbReference>
<evidence type="ECO:0000256" key="5">
    <source>
        <dbReference type="ARBA" id="ARBA00048142"/>
    </source>
</evidence>
<dbReference type="Proteomes" id="UP000475117">
    <property type="component" value="Chromosome"/>
</dbReference>
<evidence type="ECO:0000313" key="8">
    <source>
        <dbReference type="EMBL" id="QQL44471.1"/>
    </source>
</evidence>
<dbReference type="InterPro" id="IPR015590">
    <property type="entry name" value="Aldehyde_DH_dom"/>
</dbReference>
<dbReference type="SUPFAM" id="SSF53720">
    <property type="entry name" value="ALDH-like"/>
    <property type="match status" value="1"/>
</dbReference>
<dbReference type="GO" id="GO:0003700">
    <property type="term" value="F:DNA-binding transcription factor activity"/>
    <property type="evidence" value="ECO:0007669"/>
    <property type="project" value="InterPro"/>
</dbReference>
<evidence type="ECO:0000256" key="4">
    <source>
        <dbReference type="ARBA" id="ARBA00023027"/>
    </source>
</evidence>
<organism evidence="8 9">
    <name type="scientific">Sulfuriroseicoccus oceanibius</name>
    <dbReference type="NCBI Taxonomy" id="2707525"/>
    <lineage>
        <taxon>Bacteria</taxon>
        <taxon>Pseudomonadati</taxon>
        <taxon>Verrucomicrobiota</taxon>
        <taxon>Verrucomicrobiia</taxon>
        <taxon>Verrucomicrobiales</taxon>
        <taxon>Verrucomicrobiaceae</taxon>
        <taxon>Sulfuriroseicoccus</taxon>
    </lineage>
</organism>
<name>A0A6B3LDU8_9BACT</name>
<dbReference type="KEGG" id="soa:G3M56_011350"/>
<dbReference type="Gene3D" id="3.20.20.220">
    <property type="match status" value="1"/>
</dbReference>
<dbReference type="InterPro" id="IPR016162">
    <property type="entry name" value="Ald_DH_N"/>
</dbReference>
<evidence type="ECO:0000259" key="6">
    <source>
        <dbReference type="Pfam" id="PF00171"/>
    </source>
</evidence>
<evidence type="ECO:0000256" key="1">
    <source>
        <dbReference type="ARBA" id="ARBA00004786"/>
    </source>
</evidence>
<comment type="catalytic activity">
    <reaction evidence="5">
        <text>L-glutamate 5-semialdehyde + NAD(+) + H2O = L-glutamate + NADH + 2 H(+)</text>
        <dbReference type="Rhea" id="RHEA:30235"/>
        <dbReference type="ChEBI" id="CHEBI:15377"/>
        <dbReference type="ChEBI" id="CHEBI:15378"/>
        <dbReference type="ChEBI" id="CHEBI:29985"/>
        <dbReference type="ChEBI" id="CHEBI:57540"/>
        <dbReference type="ChEBI" id="CHEBI:57945"/>
        <dbReference type="ChEBI" id="CHEBI:58066"/>
        <dbReference type="EC" id="1.2.1.88"/>
    </reaction>
</comment>
<dbReference type="PROSITE" id="PS00070">
    <property type="entry name" value="ALDEHYDE_DEHYDR_CYS"/>
    <property type="match status" value="1"/>
</dbReference>
<accession>A0A6B3LDU8</accession>
<dbReference type="EMBL" id="CP066776">
    <property type="protein sequence ID" value="QQL44471.1"/>
    <property type="molecule type" value="Genomic_DNA"/>
</dbReference>
<dbReference type="GO" id="GO:0004657">
    <property type="term" value="F:proline dehydrogenase activity"/>
    <property type="evidence" value="ECO:0007669"/>
    <property type="project" value="InterPro"/>
</dbReference>
<dbReference type="PANTHER" id="PTHR42862">
    <property type="entry name" value="DELTA-1-PYRROLINE-5-CARBOXYLATE DEHYDROGENASE 1, ISOFORM A-RELATED"/>
    <property type="match status" value="1"/>
</dbReference>
<dbReference type="InterPro" id="IPR029041">
    <property type="entry name" value="FAD-linked_oxidoreductase-like"/>
</dbReference>
<sequence length="1190" mass="131554">MKALANVDLRTVAESDLPNIAIDVAAELLNEAANHKTAREKRDAVQIGGMMDDPMGKAMTLTMADQVFRSTSPVRCADQFRYLIDQYGVPQYLPKISQLAMKMGAAASALFPQLVMPMVTEQMRKESSTVILPAEKEKLYPHIDRRTANGVRINVNLLGEAILGEAEAAHRLEGNLELLRDPRITYISVKLSNVFSQLNLLAFDHTIERVQINLRKLYREAIANPYQDENGKKRAKFVNLDMEEYRDLQLTTAAFMRTLDEDEFKSLEAGIVLQAYLPDSYKVQQQLTEWAKKRVANGGAGIKVRLVKGANLAMEEVEADLHGWEVAPYHSKHDSDSNFKRMVEFAVQPENAAAVRIGVASHNLFDISYAMVLRERHGVTDRVEFEMLEGMANSQAKVVQDASGGMLLYAPIVSKHDFHSAIAYLVRRLDENTAEENFLRDLFALKVGSDTWDKQKKRFLDACRDKDTVRDTPYRDQDRSQADQRVPACLPGQPFINEPDTDWTVPANRTWIHDCRERRLAAEPEQIPVVIDGEEIGYDFRGTGSDPSRPGVVAYRYALAKMSDVNNALDVSERAFADWSKTSIDERKALLDKAAALIAAERGEILAAMTLDGGKSIVEADPEISEAIDFATYYARSFDALVNHSDVEAQPLGTFVVAPPWNFPFAIPCGGVLAALMAGNTVILKPAPQAVLCGWVLAQLLWKAGIPKDVLQFVPAPDNEIGKRLITSEKTAGVILTGAFDTAKLFQSWKPELNLYAETSGKNSLIITGAADLDLAVKDLVRSAFGNAGQKCSAASIAIIEAEVYDNPIFMQQLKDAAESLAVGSAWDPASVVTPVIQAPEENLSEALHSLKDGEEWLLEPTMVDNNPCLWSPGIRTGVKPGSWYHRTECFGPVLGLIRVESLEEAIAVQNDSQFGLTGGIHSLDPREIAIWREKVEVGNAYINRSTTGAIVNRQPFGGWKNSVFGPGTKAGGPNYTLTLCRWEQVALPSTRTELSNETSEILQTIRRWITDTESVAIVEAAAHSYTEAWKTEFSQEHDPSQLLGETNHFRYRPLTNGVLIRVEDDDPTYIAGAALAAAITDVPLQISLSAPSALADALGYETIIETADDLAKRLAAGKEKFDVVRIPWSVPTEVWQAANSHHFNVVDQPILANGRLELIFWTKEQAVSETVHRYGNRIPKPHEVELAKA</sequence>
<feature type="domain" description="Proline dehydrogenase" evidence="7">
    <location>
        <begin position="142"/>
        <end position="440"/>
    </location>
</feature>
<evidence type="ECO:0000259" key="7">
    <source>
        <dbReference type="Pfam" id="PF01619"/>
    </source>
</evidence>
<dbReference type="InterPro" id="IPR016163">
    <property type="entry name" value="Ald_DH_C"/>
</dbReference>
<reference evidence="8 9" key="1">
    <citation type="submission" date="2020-12" db="EMBL/GenBank/DDBJ databases">
        <title>Sulforoseuscoccus oceanibium gen. nov., sp. nov., a representative of the phylum Verrucomicrobia with special cytoplasmic membrane, and proposal of Sulforoseuscoccusaceae fam. nov.</title>
        <authorList>
            <person name="Xi F."/>
        </authorList>
    </citation>
    <scope>NUCLEOTIDE SEQUENCE [LARGE SCALE GENOMIC DNA]</scope>
    <source>
        <strain evidence="8 9">T37</strain>
    </source>
</reference>
<dbReference type="PIRSF" id="PIRSF000197">
    <property type="entry name" value="Bifunct_PutA"/>
    <property type="match status" value="1"/>
</dbReference>
<dbReference type="GO" id="GO:0003842">
    <property type="term" value="F:L-glutamate gamma-semialdehyde dehydrogenase activity"/>
    <property type="evidence" value="ECO:0007669"/>
    <property type="project" value="UniProtKB-EC"/>
</dbReference>